<gene>
    <name evidence="2" type="ORF">ASIM_LOCUS17552</name>
</gene>
<evidence type="ECO:0000313" key="2">
    <source>
        <dbReference type="EMBL" id="VDK60678.1"/>
    </source>
</evidence>
<feature type="compositionally biased region" description="Polar residues" evidence="1">
    <location>
        <begin position="610"/>
        <end position="639"/>
    </location>
</feature>
<feature type="compositionally biased region" description="Low complexity" evidence="1">
    <location>
        <begin position="530"/>
        <end position="587"/>
    </location>
</feature>
<feature type="region of interest" description="Disordered" evidence="1">
    <location>
        <begin position="69"/>
        <end position="140"/>
    </location>
</feature>
<feature type="compositionally biased region" description="Polar residues" evidence="1">
    <location>
        <begin position="295"/>
        <end position="326"/>
    </location>
</feature>
<feature type="compositionally biased region" description="Low complexity" evidence="1">
    <location>
        <begin position="718"/>
        <end position="732"/>
    </location>
</feature>
<evidence type="ECO:0000313" key="4">
    <source>
        <dbReference type="WBParaSite" id="ASIM_0001815001-mRNA-1"/>
    </source>
</evidence>
<feature type="region of interest" description="Disordered" evidence="1">
    <location>
        <begin position="152"/>
        <end position="183"/>
    </location>
</feature>
<feature type="region of interest" description="Disordered" evidence="1">
    <location>
        <begin position="610"/>
        <end position="645"/>
    </location>
</feature>
<feature type="compositionally biased region" description="Polar residues" evidence="1">
    <location>
        <begin position="676"/>
        <end position="717"/>
    </location>
</feature>
<feature type="compositionally biased region" description="Polar residues" evidence="1">
    <location>
        <begin position="69"/>
        <end position="90"/>
    </location>
</feature>
<feature type="compositionally biased region" description="Polar residues" evidence="1">
    <location>
        <begin position="740"/>
        <end position="749"/>
    </location>
</feature>
<feature type="region of interest" description="Disordered" evidence="1">
    <location>
        <begin position="295"/>
        <end position="328"/>
    </location>
</feature>
<accession>A0A0M3KB04</accession>
<name>A0A0M3KB04_ANISI</name>
<dbReference type="WBParaSite" id="ASIM_0001815001-mRNA-1">
    <property type="protein sequence ID" value="ASIM_0001815001-mRNA-1"/>
    <property type="gene ID" value="ASIM_0001815001"/>
</dbReference>
<feature type="region of interest" description="Disordered" evidence="1">
    <location>
        <begin position="676"/>
        <end position="749"/>
    </location>
</feature>
<dbReference type="EMBL" id="UYRR01034265">
    <property type="protein sequence ID" value="VDK60678.1"/>
    <property type="molecule type" value="Genomic_DNA"/>
</dbReference>
<keyword evidence="3" id="KW-1185">Reference proteome</keyword>
<feature type="compositionally biased region" description="Polar residues" evidence="1">
    <location>
        <begin position="231"/>
        <end position="242"/>
    </location>
</feature>
<feature type="compositionally biased region" description="Polar residues" evidence="1">
    <location>
        <begin position="210"/>
        <end position="221"/>
    </location>
</feature>
<reference evidence="2 3" key="2">
    <citation type="submission" date="2018-11" db="EMBL/GenBank/DDBJ databases">
        <authorList>
            <consortium name="Pathogen Informatics"/>
        </authorList>
    </citation>
    <scope>NUCLEOTIDE SEQUENCE [LARGE SCALE GENOMIC DNA]</scope>
</reference>
<feature type="region of interest" description="Disordered" evidence="1">
    <location>
        <begin position="517"/>
        <end position="594"/>
    </location>
</feature>
<dbReference type="Proteomes" id="UP000267096">
    <property type="component" value="Unassembled WGS sequence"/>
</dbReference>
<organism evidence="4">
    <name type="scientific">Anisakis simplex</name>
    <name type="common">Herring worm</name>
    <dbReference type="NCBI Taxonomy" id="6269"/>
    <lineage>
        <taxon>Eukaryota</taxon>
        <taxon>Metazoa</taxon>
        <taxon>Ecdysozoa</taxon>
        <taxon>Nematoda</taxon>
        <taxon>Chromadorea</taxon>
        <taxon>Rhabditida</taxon>
        <taxon>Spirurina</taxon>
        <taxon>Ascaridomorpha</taxon>
        <taxon>Ascaridoidea</taxon>
        <taxon>Anisakidae</taxon>
        <taxon>Anisakis</taxon>
        <taxon>Anisakis simplex complex</taxon>
    </lineage>
</organism>
<evidence type="ECO:0000313" key="3">
    <source>
        <dbReference type="Proteomes" id="UP000267096"/>
    </source>
</evidence>
<sequence length="788" mass="83433">MNHTRMVPIVLSSEWPTAFANREGTAHAQIAIAPNALFLLNYGNEHESTSTAQQPSSTIVIAPNQVSSIVQPSPMHSSDNTDNQLSSNSVQITSNTRSDSSSSQTLSTSSNQISSSSNSISSSLSTSSQHQSDSSHDLLSAGTTSNEVLMQLQKQQQHEQQSQQTSNTDDRSSQNSNRITDSFHGKFDFAHNIDITSKSSDNAAASTVLNSGSQQVASVSTKETDQESRQSVDSLSGANSSSRNDRVDQASRSNDRLTISSSDRLAGNHVNDHALDITDHSMSSSSFSEHNLLTSNADNHSQQSGSMTSESTQHSHQETVQSNGSTDIEDISQKTDHQLVTGTMSQTTEMPTTKESIPLRTPNVASEAISTRTTEVVSTTTTIAIVQSSVDSAAAQIQQQTVITANNVKESVISDNSITSNGQADDKVVGQATNTYAESQSAATAPTASSSVAAQSGVTNAQALHLASSTDTQEKASTSNSHVPPSLHAAHIFNAFSLQQKTDNNLLESQSVVQSNEHLESFSRSETAASSNLQQQQQQNLEQSMPSDMPTSSTIASTLSTTTSTTSTTTSSPTTVTSTTDSTIIPSQPVSSTGGVLNLHEAHIFNALSTQAKPDTDSTSAKSPANSHPNEPSVSSSGRSEPAESALGDLYPAHTFNAFSLEQKLAVDSNNLAKSQVYGTDSNEPSASSSTTANVESTMSSHTQEESSSVANTLLNVQQPNQSQPSQSGSHSSDSDGHTEGTNIGSETGTRNVTDYLACVSIYHCPFHLYSKPVSRDLLTLMRMRLNL</sequence>
<dbReference type="AlphaFoldDB" id="A0A0M3KB04"/>
<feature type="region of interest" description="Disordered" evidence="1">
    <location>
        <begin position="210"/>
        <end position="265"/>
    </location>
</feature>
<proteinExistence type="predicted"/>
<reference evidence="4" key="1">
    <citation type="submission" date="2017-02" db="UniProtKB">
        <authorList>
            <consortium name="WormBaseParasite"/>
        </authorList>
    </citation>
    <scope>IDENTIFICATION</scope>
</reference>
<protein>
    <submittedName>
        <fullName evidence="4">Dentin sialophosphoprotein</fullName>
    </submittedName>
</protein>
<feature type="compositionally biased region" description="Low complexity" evidence="1">
    <location>
        <begin position="91"/>
        <end position="140"/>
    </location>
</feature>
<feature type="compositionally biased region" description="Low complexity" evidence="1">
    <location>
        <begin position="152"/>
        <end position="164"/>
    </location>
</feature>
<feature type="compositionally biased region" description="Basic and acidic residues" evidence="1">
    <location>
        <begin position="243"/>
        <end position="255"/>
    </location>
</feature>
<evidence type="ECO:0000256" key="1">
    <source>
        <dbReference type="SAM" id="MobiDB-lite"/>
    </source>
</evidence>